<feature type="binding site" evidence="8">
    <location>
        <position position="474"/>
    </location>
    <ligand>
        <name>Zn(2+)</name>
        <dbReference type="ChEBI" id="CHEBI:29105"/>
        <label>1</label>
    </ligand>
</feature>
<comment type="function">
    <text evidence="8">Initiates the restart of stalled replication forks, which reloads the replicative helicase on sites other than the origin of replication. Recognizes and binds to abandoned replication forks and remodels them to uncover a helicase loading site. Promotes assembly of the primosome at these replication forks.</text>
</comment>
<keyword evidence="1 8" id="KW-0639">Primosome</keyword>
<dbReference type="InterPro" id="IPR041222">
    <property type="entry name" value="PriA_3primeBD"/>
</dbReference>
<dbReference type="InterPro" id="IPR027417">
    <property type="entry name" value="P-loop_NTPase"/>
</dbReference>
<feature type="binding site" evidence="8">
    <location>
        <position position="513"/>
    </location>
    <ligand>
        <name>Zn(2+)</name>
        <dbReference type="ChEBI" id="CHEBI:29105"/>
        <label>1</label>
    </ligand>
</feature>
<evidence type="ECO:0000256" key="4">
    <source>
        <dbReference type="ARBA" id="ARBA00022741"/>
    </source>
</evidence>
<keyword evidence="12" id="KW-1185">Reference proteome</keyword>
<dbReference type="HAMAP" id="MF_00983">
    <property type="entry name" value="PriA"/>
    <property type="match status" value="1"/>
</dbReference>
<feature type="region of interest" description="Disordered" evidence="9">
    <location>
        <begin position="193"/>
        <end position="225"/>
    </location>
</feature>
<feature type="binding site" evidence="8">
    <location>
        <position position="501"/>
    </location>
    <ligand>
        <name>Zn(2+)</name>
        <dbReference type="ChEBI" id="CHEBI:29105"/>
        <label>2</label>
    </ligand>
</feature>
<comment type="caution">
    <text evidence="8">As this protein does not have any detectable helicase domains, it probably does not have helicase activity.</text>
</comment>
<dbReference type="Pfam" id="PF17764">
    <property type="entry name" value="PriA_3primeBD"/>
    <property type="match status" value="1"/>
</dbReference>
<keyword evidence="7 8" id="KW-0238">DNA-binding</keyword>
<comment type="subunit">
    <text evidence="8">Component of the replication restart primosome.</text>
</comment>
<dbReference type="Gene3D" id="3.40.50.300">
    <property type="entry name" value="P-loop containing nucleotide triphosphate hydrolases"/>
    <property type="match status" value="1"/>
</dbReference>
<dbReference type="PANTHER" id="PTHR30580">
    <property type="entry name" value="PRIMOSOMAL PROTEIN N"/>
    <property type="match status" value="1"/>
</dbReference>
<evidence type="ECO:0000256" key="7">
    <source>
        <dbReference type="ARBA" id="ARBA00023125"/>
    </source>
</evidence>
<keyword evidence="2 8" id="KW-0235">DNA replication</keyword>
<evidence type="ECO:0000256" key="9">
    <source>
        <dbReference type="SAM" id="MobiDB-lite"/>
    </source>
</evidence>
<keyword evidence="4 8" id="KW-0547">Nucleotide-binding</keyword>
<evidence type="ECO:0000256" key="2">
    <source>
        <dbReference type="ARBA" id="ARBA00022705"/>
    </source>
</evidence>
<evidence type="ECO:0000256" key="6">
    <source>
        <dbReference type="ARBA" id="ARBA00022840"/>
    </source>
</evidence>
<evidence type="ECO:0000256" key="1">
    <source>
        <dbReference type="ARBA" id="ARBA00022515"/>
    </source>
</evidence>
<evidence type="ECO:0000256" key="3">
    <source>
        <dbReference type="ARBA" id="ARBA00022723"/>
    </source>
</evidence>
<proteinExistence type="inferred from homology"/>
<dbReference type="PANTHER" id="PTHR30580:SF0">
    <property type="entry name" value="PRIMOSOMAL PROTEIN N"/>
    <property type="match status" value="1"/>
</dbReference>
<feature type="binding site" evidence="8">
    <location>
        <position position="516"/>
    </location>
    <ligand>
        <name>Zn(2+)</name>
        <dbReference type="ChEBI" id="CHEBI:29105"/>
        <label>1</label>
    </ligand>
</feature>
<comment type="cofactor">
    <cofactor evidence="8">
        <name>Zn(2+)</name>
        <dbReference type="ChEBI" id="CHEBI:29105"/>
    </cofactor>
    <text evidence="8">Binds 2 zinc ions per subunit.</text>
</comment>
<protein>
    <recommendedName>
        <fullName evidence="8">Probable replication restart protein PriA</fullName>
    </recommendedName>
    <alternativeName>
        <fullName evidence="8">Putative ATP-dependent DNA helicase PriA</fullName>
    </alternativeName>
</protein>
<evidence type="ECO:0000256" key="8">
    <source>
        <dbReference type="HAMAP-Rule" id="MF_00983"/>
    </source>
</evidence>
<evidence type="ECO:0000313" key="11">
    <source>
        <dbReference type="EMBL" id="GGC82764.1"/>
    </source>
</evidence>
<accession>A0ABQ1NQA7</accession>
<dbReference type="EMBL" id="BMJI01000002">
    <property type="protein sequence ID" value="GGC82764.1"/>
    <property type="molecule type" value="Genomic_DNA"/>
</dbReference>
<feature type="binding site" evidence="8">
    <location>
        <position position="504"/>
    </location>
    <ligand>
        <name>Zn(2+)</name>
        <dbReference type="ChEBI" id="CHEBI:29105"/>
        <label>2</label>
    </ligand>
</feature>
<feature type="compositionally biased region" description="Acidic residues" evidence="9">
    <location>
        <begin position="195"/>
        <end position="214"/>
    </location>
</feature>
<feature type="binding site" evidence="8">
    <location>
        <position position="477"/>
    </location>
    <ligand>
        <name>Zn(2+)</name>
        <dbReference type="ChEBI" id="CHEBI:29105"/>
        <label>1</label>
    </ligand>
</feature>
<keyword evidence="5 8" id="KW-0862">Zinc</keyword>
<dbReference type="Gene3D" id="3.40.1440.60">
    <property type="entry name" value="PriA, 3(prime) DNA-binding domain"/>
    <property type="match status" value="1"/>
</dbReference>
<dbReference type="InterPro" id="IPR042115">
    <property type="entry name" value="PriA_3primeBD_sf"/>
</dbReference>
<name>A0ABQ1NQA7_9MICC</name>
<organism evidence="11 12">
    <name type="scientific">Tersicoccus solisilvae</name>
    <dbReference type="NCBI Taxonomy" id="1882339"/>
    <lineage>
        <taxon>Bacteria</taxon>
        <taxon>Bacillati</taxon>
        <taxon>Actinomycetota</taxon>
        <taxon>Actinomycetes</taxon>
        <taxon>Micrococcales</taxon>
        <taxon>Micrococcaceae</taxon>
        <taxon>Tersicoccus</taxon>
    </lineage>
</organism>
<feature type="domain" description="Primosomal protein N' 3' DNA-binding" evidence="10">
    <location>
        <begin position="73"/>
        <end position="172"/>
    </location>
</feature>
<dbReference type="InterPro" id="IPR005259">
    <property type="entry name" value="PriA"/>
</dbReference>
<evidence type="ECO:0000259" key="10">
    <source>
        <dbReference type="Pfam" id="PF17764"/>
    </source>
</evidence>
<dbReference type="Proteomes" id="UP000597761">
    <property type="component" value="Unassembled WGS sequence"/>
</dbReference>
<comment type="caution">
    <text evidence="11">The sequence shown here is derived from an EMBL/GenBank/DDBJ whole genome shotgun (WGS) entry which is preliminary data.</text>
</comment>
<feature type="binding site" evidence="8">
    <location>
        <position position="483"/>
    </location>
    <ligand>
        <name>Zn(2+)</name>
        <dbReference type="ChEBI" id="CHEBI:29105"/>
        <label>2</label>
    </ligand>
</feature>
<evidence type="ECO:0000313" key="12">
    <source>
        <dbReference type="Proteomes" id="UP000597761"/>
    </source>
</evidence>
<evidence type="ECO:0000256" key="5">
    <source>
        <dbReference type="ARBA" id="ARBA00022833"/>
    </source>
</evidence>
<sequence length="758" mass="80101">MVDCVHGRDVVAAPVDRTHRPVPAEWWAPFRREDPMAASTPGEDSGQAALLDLPAARTAAAVEDTAEPVDVVRVVVDSPLPHLDRPFDYRVPAAMSESVTVGCRVTVRFSGRVRSGFVVDRVREPDPDGRLADLQRVDSSVPVLTGAVLELARAVAARYAGVTWDVLRAAVPSRVASVEKALDVPPALLRWTGDGDGDDRLDEATDDTATDDTEAPTTVGRVPTDPAFSLYPHGEVFLAHLRDGGSPRAVLDAAPGHGPHAWPELLAAAIEACHASGRGAIAVVPDLRDLARLEAALRERLPAGTVVRLSADDGPTPRYRNYLALRFGAARVAIGTRSAAWAPVRDLGLLCLWDDGDDLHVEPRAPYQHSREVLLLRAGQADTGVLLAGAGRSTEAQRLVESGWAQPLSPDRHTRRRTAPRVVSTVDSVQSARDPLARVARLPQLAHETARAALARGPVLVQVARTGYAPALSCQRCRQPARCPHCAGPLAVAGRNAPPVCRWCHRHAPGYTCPVCGGTALRMIAVGALRTADELGRAFPQVPVISSSGDHIRTDVPDEPALVVATSGAEPVAVGGYAAALLLDGDAMLERESLRAAEETVRRWFGAAGLVRGAADGGVVVVTAGESAAVAALVRWDAAGFAEREYALRRELALPPAVRVAAITGTPDSVRDLVERAELPHDCRVIGPVPVPGADTDAPGPAVPDAGAAGTREERALVFFSYRHGAAVAGALKASRARQWAAKRAAPAHLRLDGLDLV</sequence>
<gene>
    <name evidence="8 11" type="primary">priA</name>
    <name evidence="11" type="ORF">GCM10011512_06930</name>
</gene>
<keyword evidence="6 8" id="KW-0067">ATP-binding</keyword>
<reference evidence="12" key="1">
    <citation type="journal article" date="2019" name="Int. J. Syst. Evol. Microbiol.">
        <title>The Global Catalogue of Microorganisms (GCM) 10K type strain sequencing project: providing services to taxonomists for standard genome sequencing and annotation.</title>
        <authorList>
            <consortium name="The Broad Institute Genomics Platform"/>
            <consortium name="The Broad Institute Genome Sequencing Center for Infectious Disease"/>
            <person name="Wu L."/>
            <person name="Ma J."/>
        </authorList>
    </citation>
    <scope>NUCLEOTIDE SEQUENCE [LARGE SCALE GENOMIC DNA]</scope>
    <source>
        <strain evidence="12">CGMCC 1.15480</strain>
    </source>
</reference>
<keyword evidence="3 8" id="KW-0479">Metal-binding</keyword>
<comment type="similarity">
    <text evidence="8">Belongs to the helicase family. PriA subfamily.</text>
</comment>
<feature type="binding site" evidence="8">
    <location>
        <position position="486"/>
    </location>
    <ligand>
        <name>Zn(2+)</name>
        <dbReference type="ChEBI" id="CHEBI:29105"/>
        <label>2</label>
    </ligand>
</feature>